<accession>A0ABT5SXZ4</accession>
<gene>
    <name evidence="3" type="ORF">PGB27_20565</name>
</gene>
<evidence type="ECO:0000313" key="4">
    <source>
        <dbReference type="Proteomes" id="UP001300763"/>
    </source>
</evidence>
<evidence type="ECO:0000256" key="1">
    <source>
        <dbReference type="SAM" id="Phobius"/>
    </source>
</evidence>
<feature type="domain" description="SHOCT" evidence="2">
    <location>
        <begin position="39"/>
        <end position="64"/>
    </location>
</feature>
<comment type="caution">
    <text evidence="3">The sequence shown here is derived from an EMBL/GenBank/DDBJ whole genome shotgun (WGS) entry which is preliminary data.</text>
</comment>
<dbReference type="EMBL" id="JAQZAO010000009">
    <property type="protein sequence ID" value="MDD7967740.1"/>
    <property type="molecule type" value="Genomic_DNA"/>
</dbReference>
<protein>
    <submittedName>
        <fullName evidence="3">SHOCT domain-containing protein</fullName>
    </submittedName>
</protein>
<dbReference type="Proteomes" id="UP001300763">
    <property type="component" value="Unassembled WGS sequence"/>
</dbReference>
<reference evidence="3 4" key="1">
    <citation type="submission" date="2023-02" db="EMBL/GenBank/DDBJ databases">
        <title>Genome sequencing required for Actinomycetospora new species description.</title>
        <authorList>
            <person name="Saimee Y."/>
            <person name="Duangmal K."/>
        </authorList>
    </citation>
    <scope>NUCLEOTIDE SEQUENCE [LARGE SCALE GENOMIC DNA]</scope>
    <source>
        <strain evidence="3 4">DW7H6</strain>
    </source>
</reference>
<keyword evidence="4" id="KW-1185">Reference proteome</keyword>
<sequence>MSMLGWLWPTLIIIGLIVLAVGVIALSRQRGVASSGSTARELLDQRYARGEIDDAEYQRRRDQLS</sequence>
<evidence type="ECO:0000313" key="3">
    <source>
        <dbReference type="EMBL" id="MDD7967740.1"/>
    </source>
</evidence>
<dbReference type="RefSeq" id="WP_274202265.1">
    <property type="nucleotide sequence ID" value="NZ_JAQZAO010000009.1"/>
</dbReference>
<proteinExistence type="predicted"/>
<evidence type="ECO:0000259" key="2">
    <source>
        <dbReference type="Pfam" id="PF09851"/>
    </source>
</evidence>
<feature type="transmembrane region" description="Helical" evidence="1">
    <location>
        <begin position="6"/>
        <end position="26"/>
    </location>
</feature>
<organism evidence="3 4">
    <name type="scientific">Actinomycetospora lemnae</name>
    <dbReference type="NCBI Taxonomy" id="3019891"/>
    <lineage>
        <taxon>Bacteria</taxon>
        <taxon>Bacillati</taxon>
        <taxon>Actinomycetota</taxon>
        <taxon>Actinomycetes</taxon>
        <taxon>Pseudonocardiales</taxon>
        <taxon>Pseudonocardiaceae</taxon>
        <taxon>Actinomycetospora</taxon>
    </lineage>
</organism>
<dbReference type="Pfam" id="PF09851">
    <property type="entry name" value="SHOCT"/>
    <property type="match status" value="1"/>
</dbReference>
<keyword evidence="1" id="KW-1133">Transmembrane helix</keyword>
<keyword evidence="1" id="KW-0812">Transmembrane</keyword>
<dbReference type="InterPro" id="IPR018649">
    <property type="entry name" value="SHOCT"/>
</dbReference>
<keyword evidence="1" id="KW-0472">Membrane</keyword>
<name>A0ABT5SXZ4_9PSEU</name>